<reference evidence="3 4" key="1">
    <citation type="journal article" date="2012" name="Genome Biol.">
        <title>Genome and low-iron response of an oceanic diatom adapted to chronic iron limitation.</title>
        <authorList>
            <person name="Lommer M."/>
            <person name="Specht M."/>
            <person name="Roy A.S."/>
            <person name="Kraemer L."/>
            <person name="Andreson R."/>
            <person name="Gutowska M.A."/>
            <person name="Wolf J."/>
            <person name="Bergner S.V."/>
            <person name="Schilhabel M.B."/>
            <person name="Klostermeier U.C."/>
            <person name="Beiko R.G."/>
            <person name="Rosenstiel P."/>
            <person name="Hippler M."/>
            <person name="Laroche J."/>
        </authorList>
    </citation>
    <scope>NUCLEOTIDE SEQUENCE [LARGE SCALE GENOMIC DNA]</scope>
    <source>
        <strain evidence="3 4">CCMP1005</strain>
    </source>
</reference>
<feature type="region of interest" description="Disordered" evidence="1">
    <location>
        <begin position="1"/>
        <end position="31"/>
    </location>
</feature>
<keyword evidence="2" id="KW-0812">Transmembrane</keyword>
<feature type="compositionally biased region" description="Basic and acidic residues" evidence="1">
    <location>
        <begin position="1"/>
        <end position="26"/>
    </location>
</feature>
<accession>K0TPS4</accession>
<evidence type="ECO:0000313" key="4">
    <source>
        <dbReference type="Proteomes" id="UP000266841"/>
    </source>
</evidence>
<evidence type="ECO:0000256" key="1">
    <source>
        <dbReference type="SAM" id="MobiDB-lite"/>
    </source>
</evidence>
<protein>
    <submittedName>
        <fullName evidence="3">Uncharacterized protein</fullName>
    </submittedName>
</protein>
<dbReference type="EMBL" id="AGNL01003365">
    <property type="protein sequence ID" value="EJK74802.1"/>
    <property type="molecule type" value="Genomic_DNA"/>
</dbReference>
<keyword evidence="4" id="KW-1185">Reference proteome</keyword>
<evidence type="ECO:0000313" key="3">
    <source>
        <dbReference type="EMBL" id="EJK74802.1"/>
    </source>
</evidence>
<dbReference type="Proteomes" id="UP000266841">
    <property type="component" value="Unassembled WGS sequence"/>
</dbReference>
<organism evidence="3 4">
    <name type="scientific">Thalassiosira oceanica</name>
    <name type="common">Marine diatom</name>
    <dbReference type="NCBI Taxonomy" id="159749"/>
    <lineage>
        <taxon>Eukaryota</taxon>
        <taxon>Sar</taxon>
        <taxon>Stramenopiles</taxon>
        <taxon>Ochrophyta</taxon>
        <taxon>Bacillariophyta</taxon>
        <taxon>Coscinodiscophyceae</taxon>
        <taxon>Thalassiosirophycidae</taxon>
        <taxon>Thalassiosirales</taxon>
        <taxon>Thalassiosiraceae</taxon>
        <taxon>Thalassiosira</taxon>
    </lineage>
</organism>
<gene>
    <name evidence="3" type="ORF">THAOC_03505</name>
</gene>
<keyword evidence="2" id="KW-0472">Membrane</keyword>
<dbReference type="AlphaFoldDB" id="K0TPS4"/>
<keyword evidence="2" id="KW-1133">Transmembrane helix</keyword>
<name>K0TPS4_THAOC</name>
<proteinExistence type="predicted"/>
<evidence type="ECO:0000256" key="2">
    <source>
        <dbReference type="SAM" id="Phobius"/>
    </source>
</evidence>
<feature type="transmembrane region" description="Helical" evidence="2">
    <location>
        <begin position="44"/>
        <end position="64"/>
    </location>
</feature>
<comment type="caution">
    <text evidence="3">The sequence shown here is derived from an EMBL/GenBank/DDBJ whole genome shotgun (WGS) entry which is preliminary data.</text>
</comment>
<sequence>MRGSERVDRAKGEEEEGGRESSRERGASTQATTTSLFFLTNMKLPFAVALLAASAAAFTPSAVAPRTVSASSLK</sequence>